<evidence type="ECO:0000256" key="1">
    <source>
        <dbReference type="ARBA" id="ARBA00022829"/>
    </source>
</evidence>
<evidence type="ECO:0000256" key="3">
    <source>
        <dbReference type="HAMAP-Rule" id="MF_01805"/>
    </source>
</evidence>
<dbReference type="Proteomes" id="UP000886861">
    <property type="component" value="Unassembled WGS sequence"/>
</dbReference>
<evidence type="ECO:0000256" key="2">
    <source>
        <dbReference type="ARBA" id="ARBA00044777"/>
    </source>
</evidence>
<keyword evidence="3" id="KW-0132">Cell division</keyword>
<dbReference type="GO" id="GO:0051301">
    <property type="term" value="P:cell division"/>
    <property type="evidence" value="ECO:0007669"/>
    <property type="project" value="UniProtKB-KW"/>
</dbReference>
<comment type="subunit">
    <text evidence="3">Component of a cohesin-like complex composed of ScpA, ScpB and the Smc homodimer, in which ScpA and ScpB bind to the head domain of Smc. The presence of the three proteins is required for the association of the complex with DNA.</text>
</comment>
<sequence length="247" mass="28796">MEEIIQENLFDDKYKFKLDNFEGPLDLLLHLIKEAKMDIADVKLADITEQYLDYMQGLDELDMERATEFITVAATLIEIKSKSLLPRPEENPPDEIDEEKLLLERLKEYQIFKEASQDLKQIEDIDKMYKAPDSSVGAPRFVLKDMVLDKLLDAFVAILAKTDEKIIKEEPKKIEKDRFTVAEKIISIKNLIRENKHLKFSELFEEDQTKSELINIFLAVLELLKLQIIKVVQTSAFAEIEIFENDK</sequence>
<dbReference type="GO" id="GO:0007059">
    <property type="term" value="P:chromosome segregation"/>
    <property type="evidence" value="ECO:0007669"/>
    <property type="project" value="UniProtKB-UniRule"/>
</dbReference>
<comment type="caution">
    <text evidence="4">The sequence shown here is derived from an EMBL/GenBank/DDBJ whole genome shotgun (WGS) entry which is preliminary data.</text>
</comment>
<dbReference type="PANTHER" id="PTHR33969">
    <property type="entry name" value="SEGREGATION AND CONDENSATION PROTEIN A"/>
    <property type="match status" value="1"/>
</dbReference>
<comment type="subcellular location">
    <subcellularLocation>
        <location evidence="3">Cytoplasm</location>
    </subcellularLocation>
    <text evidence="3">Associated with two foci at the outer edges of the nucleoid region in young cells, and at four foci within both cell halves in older cells.</text>
</comment>
<accession>A0A9D1NF27</accession>
<dbReference type="HAMAP" id="MF_01805">
    <property type="entry name" value="ScpA"/>
    <property type="match status" value="1"/>
</dbReference>
<dbReference type="EMBL" id="DVOJ01000014">
    <property type="protein sequence ID" value="HIV01670.1"/>
    <property type="molecule type" value="Genomic_DNA"/>
</dbReference>
<dbReference type="GO" id="GO:0005737">
    <property type="term" value="C:cytoplasm"/>
    <property type="evidence" value="ECO:0007669"/>
    <property type="project" value="UniProtKB-SubCell"/>
</dbReference>
<dbReference type="InterPro" id="IPR003768">
    <property type="entry name" value="ScpA"/>
</dbReference>
<dbReference type="AlphaFoldDB" id="A0A9D1NF27"/>
<name>A0A9D1NF27_9FIRM</name>
<protein>
    <recommendedName>
        <fullName evidence="2 3">Segregation and condensation protein A</fullName>
    </recommendedName>
</protein>
<keyword evidence="3" id="KW-0963">Cytoplasm</keyword>
<reference evidence="4" key="1">
    <citation type="submission" date="2020-10" db="EMBL/GenBank/DDBJ databases">
        <authorList>
            <person name="Gilroy R."/>
        </authorList>
    </citation>
    <scope>NUCLEOTIDE SEQUENCE</scope>
    <source>
        <strain evidence="4">CHK186-9395</strain>
    </source>
</reference>
<dbReference type="Gene3D" id="1.10.10.580">
    <property type="entry name" value="Structural maintenance of chromosome 1. Chain E"/>
    <property type="match status" value="1"/>
</dbReference>
<organism evidence="4 5">
    <name type="scientific">Candidatus Caccopulliclostridium gallistercoris</name>
    <dbReference type="NCBI Taxonomy" id="2840719"/>
    <lineage>
        <taxon>Bacteria</taxon>
        <taxon>Bacillati</taxon>
        <taxon>Bacillota</taxon>
        <taxon>Clostridia</taxon>
        <taxon>Candidatus Caccopulliclostridium</taxon>
    </lineage>
</organism>
<evidence type="ECO:0000313" key="4">
    <source>
        <dbReference type="EMBL" id="HIV01670.1"/>
    </source>
</evidence>
<dbReference type="Gene3D" id="6.10.250.2410">
    <property type="match status" value="1"/>
</dbReference>
<dbReference type="InterPro" id="IPR023093">
    <property type="entry name" value="ScpA-like_C"/>
</dbReference>
<keyword evidence="1 3" id="KW-0159">Chromosome partition</keyword>
<evidence type="ECO:0000313" key="5">
    <source>
        <dbReference type="Proteomes" id="UP000886861"/>
    </source>
</evidence>
<reference evidence="4" key="2">
    <citation type="journal article" date="2021" name="PeerJ">
        <title>Extensive microbial diversity within the chicken gut microbiome revealed by metagenomics and culture.</title>
        <authorList>
            <person name="Gilroy R."/>
            <person name="Ravi A."/>
            <person name="Getino M."/>
            <person name="Pursley I."/>
            <person name="Horton D.L."/>
            <person name="Alikhan N.F."/>
            <person name="Baker D."/>
            <person name="Gharbi K."/>
            <person name="Hall N."/>
            <person name="Watson M."/>
            <person name="Adriaenssens E.M."/>
            <person name="Foster-Nyarko E."/>
            <person name="Jarju S."/>
            <person name="Secka A."/>
            <person name="Antonio M."/>
            <person name="Oren A."/>
            <person name="Chaudhuri R.R."/>
            <person name="La Ragione R."/>
            <person name="Hildebrand F."/>
            <person name="Pallen M.J."/>
        </authorList>
    </citation>
    <scope>NUCLEOTIDE SEQUENCE</scope>
    <source>
        <strain evidence="4">CHK186-9395</strain>
    </source>
</reference>
<dbReference type="GO" id="GO:0006260">
    <property type="term" value="P:DNA replication"/>
    <property type="evidence" value="ECO:0007669"/>
    <property type="project" value="UniProtKB-UniRule"/>
</dbReference>
<comment type="function">
    <text evidence="3">Participates in chromosomal partition during cell division. May act via the formation of a condensin-like complex containing Smc and ScpB that pull DNA away from mid-cell into both cell halves.</text>
</comment>
<dbReference type="Pfam" id="PF02616">
    <property type="entry name" value="SMC_ScpA"/>
    <property type="match status" value="1"/>
</dbReference>
<gene>
    <name evidence="3" type="primary">scpA</name>
    <name evidence="4" type="ORF">IAA62_03875</name>
</gene>
<dbReference type="PANTHER" id="PTHR33969:SF2">
    <property type="entry name" value="SEGREGATION AND CONDENSATION PROTEIN A"/>
    <property type="match status" value="1"/>
</dbReference>
<comment type="similarity">
    <text evidence="3">Belongs to the ScpA family.</text>
</comment>
<keyword evidence="3" id="KW-0131">Cell cycle</keyword>
<proteinExistence type="inferred from homology"/>